<accession>A0A917ID19</accession>
<comment type="caution">
    <text evidence="2">The sequence shown here is derived from an EMBL/GenBank/DDBJ whole genome shotgun (WGS) entry which is preliminary data.</text>
</comment>
<organism evidence="2 3">
    <name type="scientific">Microbacterium album</name>
    <dbReference type="NCBI Taxonomy" id="2053191"/>
    <lineage>
        <taxon>Bacteria</taxon>
        <taxon>Bacillati</taxon>
        <taxon>Actinomycetota</taxon>
        <taxon>Actinomycetes</taxon>
        <taxon>Micrococcales</taxon>
        <taxon>Microbacteriaceae</taxon>
        <taxon>Microbacterium</taxon>
    </lineage>
</organism>
<evidence type="ECO:0008006" key="4">
    <source>
        <dbReference type="Google" id="ProtNLM"/>
    </source>
</evidence>
<feature type="compositionally biased region" description="Basic and acidic residues" evidence="1">
    <location>
        <begin position="44"/>
        <end position="74"/>
    </location>
</feature>
<dbReference type="RefSeq" id="WP_188754514.1">
    <property type="nucleotide sequence ID" value="NZ_BMJY01000001.1"/>
</dbReference>
<gene>
    <name evidence="2" type="ORF">GCM10010921_03510</name>
</gene>
<evidence type="ECO:0000313" key="2">
    <source>
        <dbReference type="EMBL" id="GGH35238.1"/>
    </source>
</evidence>
<feature type="region of interest" description="Disordered" evidence="1">
    <location>
        <begin position="24"/>
        <end position="81"/>
    </location>
</feature>
<reference evidence="2" key="1">
    <citation type="journal article" date="2014" name="Int. J. Syst. Evol. Microbiol.">
        <title>Complete genome sequence of Corynebacterium casei LMG S-19264T (=DSM 44701T), isolated from a smear-ripened cheese.</title>
        <authorList>
            <consortium name="US DOE Joint Genome Institute (JGI-PGF)"/>
            <person name="Walter F."/>
            <person name="Albersmeier A."/>
            <person name="Kalinowski J."/>
            <person name="Ruckert C."/>
        </authorList>
    </citation>
    <scope>NUCLEOTIDE SEQUENCE</scope>
    <source>
        <strain evidence="2">CGMCC 1.15794</strain>
    </source>
</reference>
<reference evidence="2" key="2">
    <citation type="submission" date="2020-09" db="EMBL/GenBank/DDBJ databases">
        <authorList>
            <person name="Sun Q."/>
            <person name="Zhou Y."/>
        </authorList>
    </citation>
    <scope>NUCLEOTIDE SEQUENCE</scope>
    <source>
        <strain evidence="2">CGMCC 1.15794</strain>
    </source>
</reference>
<protein>
    <recommendedName>
        <fullName evidence="4">Methionine aminopeptidase</fullName>
    </recommendedName>
</protein>
<sequence length="81" mass="9355">MSSDTTRFDGSFGEPEEKYWFNMRTREVEHGPESPAPDRVGPFDSREEAARAPERLQDRAKAWAEDEEREREADWPTGNPG</sequence>
<dbReference type="Proteomes" id="UP000657592">
    <property type="component" value="Unassembled WGS sequence"/>
</dbReference>
<name>A0A917ID19_9MICO</name>
<evidence type="ECO:0000256" key="1">
    <source>
        <dbReference type="SAM" id="MobiDB-lite"/>
    </source>
</evidence>
<dbReference type="EMBL" id="BMJY01000001">
    <property type="protein sequence ID" value="GGH35238.1"/>
    <property type="molecule type" value="Genomic_DNA"/>
</dbReference>
<keyword evidence="3" id="KW-1185">Reference proteome</keyword>
<evidence type="ECO:0000313" key="3">
    <source>
        <dbReference type="Proteomes" id="UP000657592"/>
    </source>
</evidence>
<proteinExistence type="predicted"/>
<dbReference type="AlphaFoldDB" id="A0A917ID19"/>